<reference evidence="1 2" key="1">
    <citation type="submission" date="2024-01" db="EMBL/GenBank/DDBJ databases">
        <title>Genome assemblies of Stephania.</title>
        <authorList>
            <person name="Yang L."/>
        </authorList>
    </citation>
    <scope>NUCLEOTIDE SEQUENCE [LARGE SCALE GENOMIC DNA]</scope>
    <source>
        <strain evidence="1">JXDWG</strain>
        <tissue evidence="1">Leaf</tissue>
    </source>
</reference>
<protein>
    <submittedName>
        <fullName evidence="1">Uncharacterized protein</fullName>
    </submittedName>
</protein>
<name>A0AAP0J2K9_9MAGN</name>
<evidence type="ECO:0000313" key="1">
    <source>
        <dbReference type="EMBL" id="KAK9125900.1"/>
    </source>
</evidence>
<comment type="caution">
    <text evidence="1">The sequence shown here is derived from an EMBL/GenBank/DDBJ whole genome shotgun (WGS) entry which is preliminary data.</text>
</comment>
<dbReference type="EMBL" id="JBBNAG010000006">
    <property type="protein sequence ID" value="KAK9125900.1"/>
    <property type="molecule type" value="Genomic_DNA"/>
</dbReference>
<gene>
    <name evidence="1" type="ORF">Scep_014746</name>
</gene>
<dbReference type="AlphaFoldDB" id="A0AAP0J2K9"/>
<accession>A0AAP0J2K9</accession>
<evidence type="ECO:0000313" key="2">
    <source>
        <dbReference type="Proteomes" id="UP001419268"/>
    </source>
</evidence>
<organism evidence="1 2">
    <name type="scientific">Stephania cephalantha</name>
    <dbReference type="NCBI Taxonomy" id="152367"/>
    <lineage>
        <taxon>Eukaryota</taxon>
        <taxon>Viridiplantae</taxon>
        <taxon>Streptophyta</taxon>
        <taxon>Embryophyta</taxon>
        <taxon>Tracheophyta</taxon>
        <taxon>Spermatophyta</taxon>
        <taxon>Magnoliopsida</taxon>
        <taxon>Ranunculales</taxon>
        <taxon>Menispermaceae</taxon>
        <taxon>Menispermoideae</taxon>
        <taxon>Cissampelideae</taxon>
        <taxon>Stephania</taxon>
    </lineage>
</organism>
<keyword evidence="2" id="KW-1185">Reference proteome</keyword>
<dbReference type="Proteomes" id="UP001419268">
    <property type="component" value="Unassembled WGS sequence"/>
</dbReference>
<sequence>MEILALHSKSIGGAKVGIEAQGSAAGSKKVCSTAHWALRLQAWHQVGRWGAMVEKLLKCGVVGVGLALGRQVGRYG</sequence>
<proteinExistence type="predicted"/>